<dbReference type="PANTHER" id="PTHR19321">
    <property type="entry name" value="PROTEIN REGULATOR OF CYTOKINESIS 1 PRC1-RELATED"/>
    <property type="match status" value="1"/>
</dbReference>
<evidence type="ECO:0000313" key="3">
    <source>
        <dbReference type="Proteomes" id="UP000281553"/>
    </source>
</evidence>
<accession>A0A3P7R2X6</accession>
<proteinExistence type="predicted"/>
<dbReference type="AlphaFoldDB" id="A0A3P7R2X6"/>
<dbReference type="GO" id="GO:0051256">
    <property type="term" value="P:mitotic spindle midzone assembly"/>
    <property type="evidence" value="ECO:0007669"/>
    <property type="project" value="TreeGrafter"/>
</dbReference>
<feature type="coiled-coil region" evidence="1">
    <location>
        <begin position="286"/>
        <end position="345"/>
    </location>
</feature>
<keyword evidence="3" id="KW-1185">Reference proteome</keyword>
<dbReference type="OrthoDB" id="642895at2759"/>
<dbReference type="EMBL" id="UYRU01091066">
    <property type="protein sequence ID" value="VDN37516.1"/>
    <property type="molecule type" value="Genomic_DNA"/>
</dbReference>
<gene>
    <name evidence="2" type="ORF">DILT_LOCUS17342</name>
</gene>
<dbReference type="InterPro" id="IPR007145">
    <property type="entry name" value="MAP65_Ase1_PRC1"/>
</dbReference>
<sequence>MAVVPNAFPSLVEIVKTCEEKLRKIFTLWKEMGVEGELLTQRQDTLSWHLGRLLDDMFEEETSTRAALLEAIKISEFDIGLVEEKSPDSTSLPLLLRERALYNEYKSLCLKASENMNTFELLSRDQENLCHRLGKSPITVSFKKAPSTTQLTNLRANIKMLEEEKNALVNDLSHIRDDILAMASSLGPMIVEDTLLTNIASIQNIDLETTPLSEAFFAGLKDCQRALKEKVSCAEEEYDQNTSRIAEMQRRMSMHIISLDDIARGKLFEVLEKTRVGLKELESLRRENLKTLLQAAHEELIQLQEACFLPNNTNFSSDLIDLNPSEDLLNKLEAEVRALNDYKSEKSSIISAFRKWQTNFVRLTEAKVNYNLTLK</sequence>
<dbReference type="Proteomes" id="UP000281553">
    <property type="component" value="Unassembled WGS sequence"/>
</dbReference>
<feature type="coiled-coil region" evidence="1">
    <location>
        <begin position="151"/>
        <end position="178"/>
    </location>
</feature>
<keyword evidence="1" id="KW-0175">Coiled coil</keyword>
<dbReference type="Pfam" id="PF03999">
    <property type="entry name" value="MAP65_ASE1"/>
    <property type="match status" value="1"/>
</dbReference>
<evidence type="ECO:0000256" key="1">
    <source>
        <dbReference type="SAM" id="Coils"/>
    </source>
</evidence>
<dbReference type="GO" id="GO:1990023">
    <property type="term" value="C:mitotic spindle midzone"/>
    <property type="evidence" value="ECO:0007669"/>
    <property type="project" value="TreeGrafter"/>
</dbReference>
<dbReference type="GO" id="GO:0008017">
    <property type="term" value="F:microtubule binding"/>
    <property type="evidence" value="ECO:0007669"/>
    <property type="project" value="InterPro"/>
</dbReference>
<name>A0A3P7R2X6_DIBLA</name>
<organism evidence="2 3">
    <name type="scientific">Dibothriocephalus latus</name>
    <name type="common">Fish tapeworm</name>
    <name type="synonym">Diphyllobothrium latum</name>
    <dbReference type="NCBI Taxonomy" id="60516"/>
    <lineage>
        <taxon>Eukaryota</taxon>
        <taxon>Metazoa</taxon>
        <taxon>Spiralia</taxon>
        <taxon>Lophotrochozoa</taxon>
        <taxon>Platyhelminthes</taxon>
        <taxon>Cestoda</taxon>
        <taxon>Eucestoda</taxon>
        <taxon>Diphyllobothriidea</taxon>
        <taxon>Diphyllobothriidae</taxon>
        <taxon>Dibothriocephalus</taxon>
    </lineage>
</organism>
<dbReference type="PANTHER" id="PTHR19321:SF41">
    <property type="entry name" value="FASCETTO-RELATED"/>
    <property type="match status" value="1"/>
</dbReference>
<evidence type="ECO:0000313" key="2">
    <source>
        <dbReference type="EMBL" id="VDN37516.1"/>
    </source>
</evidence>
<reference evidence="2 3" key="1">
    <citation type="submission" date="2018-11" db="EMBL/GenBank/DDBJ databases">
        <authorList>
            <consortium name="Pathogen Informatics"/>
        </authorList>
    </citation>
    <scope>NUCLEOTIDE SEQUENCE [LARGE SCALE GENOMIC DNA]</scope>
</reference>
<protein>
    <submittedName>
        <fullName evidence="2">Uncharacterized protein</fullName>
    </submittedName>
</protein>
<dbReference type="GO" id="GO:0005737">
    <property type="term" value="C:cytoplasm"/>
    <property type="evidence" value="ECO:0007669"/>
    <property type="project" value="TreeGrafter"/>
</dbReference>